<organism evidence="5 6">
    <name type="scientific">Achromobacter veterisilvae</name>
    <dbReference type="NCBI Taxonomy" id="2069367"/>
    <lineage>
        <taxon>Bacteria</taxon>
        <taxon>Pseudomonadati</taxon>
        <taxon>Pseudomonadota</taxon>
        <taxon>Betaproteobacteria</taxon>
        <taxon>Burkholderiales</taxon>
        <taxon>Alcaligenaceae</taxon>
        <taxon>Achromobacter</taxon>
    </lineage>
</organism>
<dbReference type="PANTHER" id="PTHR30273:SF2">
    <property type="entry name" value="PROTEIN FECR"/>
    <property type="match status" value="1"/>
</dbReference>
<evidence type="ECO:0000313" key="5">
    <source>
        <dbReference type="EMBL" id="SSW68262.1"/>
    </source>
</evidence>
<keyword evidence="2" id="KW-0812">Transmembrane</keyword>
<feature type="region of interest" description="Disordered" evidence="1">
    <location>
        <begin position="1"/>
        <end position="23"/>
    </location>
</feature>
<reference evidence="5 6" key="1">
    <citation type="submission" date="2018-07" db="EMBL/GenBank/DDBJ databases">
        <authorList>
            <person name="Peeters C."/>
        </authorList>
    </citation>
    <scope>NUCLEOTIDE SEQUENCE [LARGE SCALE GENOMIC DNA]</scope>
    <source>
        <strain evidence="5 6">LMG 30378</strain>
    </source>
</reference>
<evidence type="ECO:0000256" key="2">
    <source>
        <dbReference type="SAM" id="Phobius"/>
    </source>
</evidence>
<evidence type="ECO:0000313" key="6">
    <source>
        <dbReference type="Proteomes" id="UP000289465"/>
    </source>
</evidence>
<dbReference type="InterPro" id="IPR012373">
    <property type="entry name" value="Ferrdict_sens_TM"/>
</dbReference>
<dbReference type="OrthoDB" id="1100567at2"/>
<evidence type="ECO:0000256" key="1">
    <source>
        <dbReference type="SAM" id="MobiDB-lite"/>
    </source>
</evidence>
<evidence type="ECO:0000259" key="3">
    <source>
        <dbReference type="Pfam" id="PF04773"/>
    </source>
</evidence>
<proteinExistence type="predicted"/>
<keyword evidence="2" id="KW-1133">Transmembrane helix</keyword>
<dbReference type="RefSeq" id="WP_129241692.1">
    <property type="nucleotide sequence ID" value="NZ_UFQC01000014.1"/>
</dbReference>
<dbReference type="EMBL" id="UFQC01000014">
    <property type="protein sequence ID" value="SSW68262.1"/>
    <property type="molecule type" value="Genomic_DNA"/>
</dbReference>
<feature type="domain" description="FecR protein" evidence="3">
    <location>
        <begin position="168"/>
        <end position="265"/>
    </location>
</feature>
<dbReference type="Pfam" id="PF04773">
    <property type="entry name" value="FecR"/>
    <property type="match status" value="1"/>
</dbReference>
<evidence type="ECO:0008006" key="7">
    <source>
        <dbReference type="Google" id="ProtNLM"/>
    </source>
</evidence>
<protein>
    <recommendedName>
        <fullName evidence="7">Protein FecR</fullName>
    </recommendedName>
</protein>
<dbReference type="Proteomes" id="UP000289465">
    <property type="component" value="Unassembled WGS sequence"/>
</dbReference>
<accession>A0A446CK52</accession>
<dbReference type="Gene3D" id="2.60.120.1440">
    <property type="match status" value="1"/>
</dbReference>
<dbReference type="AlphaFoldDB" id="A0A446CK52"/>
<feature type="transmembrane region" description="Helical" evidence="2">
    <location>
        <begin position="135"/>
        <end position="156"/>
    </location>
</feature>
<dbReference type="GO" id="GO:0016989">
    <property type="term" value="F:sigma factor antagonist activity"/>
    <property type="evidence" value="ECO:0007669"/>
    <property type="project" value="TreeGrafter"/>
</dbReference>
<dbReference type="PANTHER" id="PTHR30273">
    <property type="entry name" value="PERIPLASMIC SIGNAL SENSOR AND SIGMA FACTOR ACTIVATOR FECR-RELATED"/>
    <property type="match status" value="1"/>
</dbReference>
<evidence type="ECO:0000259" key="4">
    <source>
        <dbReference type="Pfam" id="PF16220"/>
    </source>
</evidence>
<sequence length="384" mass="41254">MTLHKPADMNADQPSQQDADERELEEFLRNEDPAAFEAALWLTRQEAGLSADDQHRFEQWLAADSAHVQAYADLAPGLDAVRALPDTAQARLRDGLPSRTSRTEPVLPDQPLAAIAGVPPSMPGRRAWMLNVARFVPAAAAAGVAAAVVGGHWLAWDAQAGRPIHTRRYSTARGELREVRLDDGSTLALDADTSIRVALYQGRREVSVRQGQVMLTVEPDAARPFHVMAGALRVTVVGTRFSVRHTETGLDAGRTVVAVESGRVRVGSQRQGLADASVFLGAGDSVSADAQGRLDAVVQVGAQSVAVWRQGRVSFNDTPLSQALAEFERYGPTGLTLRDPAVGALRMGGTFDLHAAQTFAQALPHLLPVRLRRSPDGIEIVGNR</sequence>
<dbReference type="PIRSF" id="PIRSF018266">
    <property type="entry name" value="FecR"/>
    <property type="match status" value="1"/>
</dbReference>
<gene>
    <name evidence="5" type="ORF">AVE30378_02998</name>
</gene>
<dbReference type="Pfam" id="PF16220">
    <property type="entry name" value="DUF4880"/>
    <property type="match status" value="1"/>
</dbReference>
<name>A0A446CK52_9BURK</name>
<feature type="domain" description="FecR N-terminal" evidence="4">
    <location>
        <begin position="37"/>
        <end position="74"/>
    </location>
</feature>
<dbReference type="InterPro" id="IPR032623">
    <property type="entry name" value="FecR_N"/>
</dbReference>
<dbReference type="InterPro" id="IPR006860">
    <property type="entry name" value="FecR"/>
</dbReference>
<keyword evidence="2" id="KW-0472">Membrane</keyword>